<name>A0A448XSR2_9PLAT</name>
<evidence type="ECO:0000313" key="3">
    <source>
        <dbReference type="Proteomes" id="UP000784294"/>
    </source>
</evidence>
<feature type="region of interest" description="Disordered" evidence="1">
    <location>
        <begin position="86"/>
        <end position="109"/>
    </location>
</feature>
<reference evidence="2" key="1">
    <citation type="submission" date="2018-11" db="EMBL/GenBank/DDBJ databases">
        <authorList>
            <consortium name="Pathogen Informatics"/>
        </authorList>
    </citation>
    <scope>NUCLEOTIDE SEQUENCE</scope>
</reference>
<sequence>MHLTTVHWLVTYQISVEGEWETNRFLPIQAPLQTVVNMAPAWVDTAEECLSECLLTDAQATGLAPGSRQPLRVQPDRSHVLRSRRLSHTRPGLASHWAGTTDSAPADNTPPVEVWNSHISLDCAFMVDGLVKHAVAWQLEYHRAKITLRHESALLAIQSGWSSLLRRWA</sequence>
<proteinExistence type="predicted"/>
<keyword evidence="3" id="KW-1185">Reference proteome</keyword>
<comment type="caution">
    <text evidence="2">The sequence shown here is derived from an EMBL/GenBank/DDBJ whole genome shotgun (WGS) entry which is preliminary data.</text>
</comment>
<organism evidence="2 3">
    <name type="scientific">Protopolystoma xenopodis</name>
    <dbReference type="NCBI Taxonomy" id="117903"/>
    <lineage>
        <taxon>Eukaryota</taxon>
        <taxon>Metazoa</taxon>
        <taxon>Spiralia</taxon>
        <taxon>Lophotrochozoa</taxon>
        <taxon>Platyhelminthes</taxon>
        <taxon>Monogenea</taxon>
        <taxon>Polyopisthocotylea</taxon>
        <taxon>Polystomatidea</taxon>
        <taxon>Polystomatidae</taxon>
        <taxon>Protopolystoma</taxon>
    </lineage>
</organism>
<dbReference type="Proteomes" id="UP000784294">
    <property type="component" value="Unassembled WGS sequence"/>
</dbReference>
<dbReference type="EMBL" id="CAAALY010289458">
    <property type="protein sequence ID" value="VEL44095.1"/>
    <property type="molecule type" value="Genomic_DNA"/>
</dbReference>
<accession>A0A448XSR2</accession>
<dbReference type="AlphaFoldDB" id="A0A448XSR2"/>
<protein>
    <submittedName>
        <fullName evidence="2">Uncharacterized protein</fullName>
    </submittedName>
</protein>
<evidence type="ECO:0000256" key="1">
    <source>
        <dbReference type="SAM" id="MobiDB-lite"/>
    </source>
</evidence>
<gene>
    <name evidence="2" type="ORF">PXEA_LOCUS37535</name>
</gene>
<evidence type="ECO:0000313" key="2">
    <source>
        <dbReference type="EMBL" id="VEL44095.1"/>
    </source>
</evidence>